<proteinExistence type="predicted"/>
<reference evidence="1" key="1">
    <citation type="submission" date="2020-03" db="EMBL/GenBank/DDBJ databases">
        <title>A transcriptome and proteome of the tick Rhipicephalus microplus shaped by the genetic composition of its hosts and developmental stage.</title>
        <authorList>
            <person name="Garcia G.R."/>
            <person name="Ribeiro J.M.C."/>
            <person name="Maruyama S.R."/>
            <person name="Gardinasse L.G."/>
            <person name="Nelson K."/>
            <person name="Ferreira B.R."/>
            <person name="Andrade T.G."/>
            <person name="Santos I.K.F.M."/>
        </authorList>
    </citation>
    <scope>NUCLEOTIDE SEQUENCE</scope>
    <source>
        <strain evidence="1">NSGR</strain>
        <tissue evidence="1">Salivary glands</tissue>
    </source>
</reference>
<name>A0A6G5AHX3_RHIMP</name>
<evidence type="ECO:0000313" key="1">
    <source>
        <dbReference type="EMBL" id="NIE49627.1"/>
    </source>
</evidence>
<sequence length="105" mass="12057">MASYERRCRCYNNYIHIKIHTTVKQFRMLLQRMFSRVSGIPLLPGVIRANLVTSGSVCLLDCTCAQRALLHVCSRRLCCGPILCLNNILYHQCFAATSHICYFSR</sequence>
<dbReference type="AlphaFoldDB" id="A0A6G5AHX3"/>
<accession>A0A6G5AHX3</accession>
<organism evidence="1">
    <name type="scientific">Rhipicephalus microplus</name>
    <name type="common">Cattle tick</name>
    <name type="synonym">Boophilus microplus</name>
    <dbReference type="NCBI Taxonomy" id="6941"/>
    <lineage>
        <taxon>Eukaryota</taxon>
        <taxon>Metazoa</taxon>
        <taxon>Ecdysozoa</taxon>
        <taxon>Arthropoda</taxon>
        <taxon>Chelicerata</taxon>
        <taxon>Arachnida</taxon>
        <taxon>Acari</taxon>
        <taxon>Parasitiformes</taxon>
        <taxon>Ixodida</taxon>
        <taxon>Ixodoidea</taxon>
        <taxon>Ixodidae</taxon>
        <taxon>Rhipicephalinae</taxon>
        <taxon>Rhipicephalus</taxon>
        <taxon>Boophilus</taxon>
    </lineage>
</organism>
<protein>
    <submittedName>
        <fullName evidence="1">Uncharacterized protein</fullName>
    </submittedName>
</protein>
<dbReference type="EMBL" id="GIKN01007354">
    <property type="protein sequence ID" value="NIE49627.1"/>
    <property type="molecule type" value="Transcribed_RNA"/>
</dbReference>